<keyword evidence="1" id="KW-0678">Repressor</keyword>
<dbReference type="EMBL" id="QVXO01000011">
    <property type="protein sequence ID" value="RPJ91949.1"/>
    <property type="molecule type" value="Genomic_DNA"/>
</dbReference>
<dbReference type="SUPFAM" id="SSF46689">
    <property type="entry name" value="Homeodomain-like"/>
    <property type="match status" value="1"/>
</dbReference>
<dbReference type="InterPro" id="IPR018060">
    <property type="entry name" value="HTH_AraC"/>
</dbReference>
<dbReference type="RefSeq" id="WP_118932368.1">
    <property type="nucleotide sequence ID" value="NZ_CP061008.1"/>
</dbReference>
<keyword evidence="4" id="KW-0804">Transcription</keyword>
<dbReference type="SMART" id="SM00342">
    <property type="entry name" value="HTH_ARAC"/>
    <property type="match status" value="1"/>
</dbReference>
<protein>
    <submittedName>
        <fullName evidence="6">AraC family transcriptional regulator</fullName>
    </submittedName>
</protein>
<evidence type="ECO:0000313" key="6">
    <source>
        <dbReference type="EMBL" id="RPJ91949.1"/>
    </source>
</evidence>
<evidence type="ECO:0000313" key="7">
    <source>
        <dbReference type="Proteomes" id="UP000285324"/>
    </source>
</evidence>
<proteinExistence type="predicted"/>
<dbReference type="Gene3D" id="1.10.10.60">
    <property type="entry name" value="Homeodomain-like"/>
    <property type="match status" value="1"/>
</dbReference>
<reference evidence="6 7" key="1">
    <citation type="submission" date="2018-08" db="EMBL/GenBank/DDBJ databases">
        <title>Achromobacter xylosoxidans Genome sequencing and assembly.</title>
        <authorList>
            <person name="Wang R."/>
            <person name="Rensing C."/>
            <person name="Li Y."/>
        </authorList>
    </citation>
    <scope>NUCLEOTIDE SEQUENCE [LARGE SCALE GENOMIC DNA]</scope>
    <source>
        <strain evidence="6 7">GD003A</strain>
    </source>
</reference>
<evidence type="ECO:0000256" key="1">
    <source>
        <dbReference type="ARBA" id="ARBA00022491"/>
    </source>
</evidence>
<dbReference type="PROSITE" id="PS00041">
    <property type="entry name" value="HTH_ARAC_FAMILY_1"/>
    <property type="match status" value="1"/>
</dbReference>
<gene>
    <name evidence="6" type="ORF">DY367_09530</name>
</gene>
<dbReference type="PROSITE" id="PS01124">
    <property type="entry name" value="HTH_ARAC_FAMILY_2"/>
    <property type="match status" value="1"/>
</dbReference>
<evidence type="ECO:0000259" key="5">
    <source>
        <dbReference type="PROSITE" id="PS01124"/>
    </source>
</evidence>
<dbReference type="AlphaFoldDB" id="A0A424WFD1"/>
<evidence type="ECO:0000256" key="3">
    <source>
        <dbReference type="ARBA" id="ARBA00023125"/>
    </source>
</evidence>
<dbReference type="PANTHER" id="PTHR11019">
    <property type="entry name" value="HTH-TYPE TRANSCRIPTIONAL REGULATOR NIMR"/>
    <property type="match status" value="1"/>
</dbReference>
<name>A0A424WFD1_ALCXX</name>
<evidence type="ECO:0000256" key="2">
    <source>
        <dbReference type="ARBA" id="ARBA00023015"/>
    </source>
</evidence>
<dbReference type="InterPro" id="IPR009057">
    <property type="entry name" value="Homeodomain-like_sf"/>
</dbReference>
<dbReference type="GO" id="GO:0043565">
    <property type="term" value="F:sequence-specific DNA binding"/>
    <property type="evidence" value="ECO:0007669"/>
    <property type="project" value="InterPro"/>
</dbReference>
<evidence type="ECO:0000256" key="4">
    <source>
        <dbReference type="ARBA" id="ARBA00023163"/>
    </source>
</evidence>
<feature type="domain" description="HTH araC/xylS-type" evidence="5">
    <location>
        <begin position="156"/>
        <end position="257"/>
    </location>
</feature>
<dbReference type="FunFam" id="1.10.10.60:FF:000132">
    <property type="entry name" value="AraC family transcriptional regulator"/>
    <property type="match status" value="1"/>
</dbReference>
<dbReference type="InterPro" id="IPR014710">
    <property type="entry name" value="RmlC-like_jellyroll"/>
</dbReference>
<keyword evidence="2" id="KW-0805">Transcription regulation</keyword>
<dbReference type="SUPFAM" id="SSF51182">
    <property type="entry name" value="RmlC-like cupins"/>
    <property type="match status" value="1"/>
</dbReference>
<dbReference type="Pfam" id="PF02311">
    <property type="entry name" value="AraC_binding"/>
    <property type="match status" value="1"/>
</dbReference>
<dbReference type="InterPro" id="IPR003313">
    <property type="entry name" value="AraC-bd"/>
</dbReference>
<dbReference type="Pfam" id="PF12833">
    <property type="entry name" value="HTH_18"/>
    <property type="match status" value="1"/>
</dbReference>
<dbReference type="Gene3D" id="2.60.120.10">
    <property type="entry name" value="Jelly Rolls"/>
    <property type="match status" value="1"/>
</dbReference>
<dbReference type="Proteomes" id="UP000285324">
    <property type="component" value="Unassembled WGS sequence"/>
</dbReference>
<dbReference type="InterPro" id="IPR011051">
    <property type="entry name" value="RmlC_Cupin_sf"/>
</dbReference>
<dbReference type="PANTHER" id="PTHR11019:SF190">
    <property type="entry name" value="ARAC-FAMILY REGULATORY PROTEIN"/>
    <property type="match status" value="1"/>
</dbReference>
<accession>A0A424WFD1</accession>
<sequence>MSAIDTAPALASHLPYPLACRILHFTPNSRMKRHSSPWAELNFAISGIMEIGIRGVTYLSPPQYAIWIPPHVEHCCQNEGEVHYACIDIPAAACAGLPAEPCTLEISPVMRAILADFERRGISYPDTPEDRRMAQIVIDQARQARAYASYLPSTSDPLLAPILSALQHSPGDKRGAAHWAATAGITERTLLRHCQLHLGMSFNEWRLRLRVVSALGMLDAGRPVQSVARELGYSTPSAFIAMFQRLTGESPDNARRRSQGGAPAP</sequence>
<organism evidence="6 7">
    <name type="scientific">Alcaligenes xylosoxydans xylosoxydans</name>
    <name type="common">Achromobacter xylosoxidans</name>
    <dbReference type="NCBI Taxonomy" id="85698"/>
    <lineage>
        <taxon>Bacteria</taxon>
        <taxon>Pseudomonadati</taxon>
        <taxon>Pseudomonadota</taxon>
        <taxon>Betaproteobacteria</taxon>
        <taxon>Burkholderiales</taxon>
        <taxon>Alcaligenaceae</taxon>
        <taxon>Achromobacter</taxon>
    </lineage>
</organism>
<dbReference type="GO" id="GO:0003700">
    <property type="term" value="F:DNA-binding transcription factor activity"/>
    <property type="evidence" value="ECO:0007669"/>
    <property type="project" value="InterPro"/>
</dbReference>
<dbReference type="CDD" id="cd06124">
    <property type="entry name" value="cupin_NimR-like_N"/>
    <property type="match status" value="1"/>
</dbReference>
<dbReference type="InterPro" id="IPR018062">
    <property type="entry name" value="HTH_AraC-typ_CS"/>
</dbReference>
<keyword evidence="3" id="KW-0238">DNA-binding</keyword>
<comment type="caution">
    <text evidence="6">The sequence shown here is derived from an EMBL/GenBank/DDBJ whole genome shotgun (WGS) entry which is preliminary data.</text>
</comment>
<dbReference type="OrthoDB" id="2536004at2"/>